<evidence type="ECO:0000256" key="13">
    <source>
        <dbReference type="NCBIfam" id="TIGR00228"/>
    </source>
</evidence>
<comment type="cofactor">
    <cofactor evidence="12">
        <name>Mg(2+)</name>
        <dbReference type="ChEBI" id="CHEBI:18420"/>
    </cofactor>
    <text evidence="12">Binds 2 Mg(2+) ion per subunit.</text>
</comment>
<dbReference type="InterPro" id="IPR012337">
    <property type="entry name" value="RNaseH-like_sf"/>
</dbReference>
<comment type="catalytic activity">
    <reaction evidence="12">
        <text>Endonucleolytic cleavage at a junction such as a reciprocal single-stranded crossover between two homologous DNA duplexes (Holliday junction).</text>
        <dbReference type="EC" id="3.1.21.10"/>
    </reaction>
</comment>
<keyword evidence="9 12" id="KW-0238">DNA-binding</keyword>
<evidence type="ECO:0000256" key="12">
    <source>
        <dbReference type="HAMAP-Rule" id="MF_00034"/>
    </source>
</evidence>
<feature type="binding site" evidence="12">
    <location>
        <position position="7"/>
    </location>
    <ligand>
        <name>Mg(2+)</name>
        <dbReference type="ChEBI" id="CHEBI:18420"/>
        <label>1</label>
    </ligand>
</feature>
<dbReference type="Gene3D" id="3.30.420.10">
    <property type="entry name" value="Ribonuclease H-like superfamily/Ribonuclease H"/>
    <property type="match status" value="1"/>
</dbReference>
<dbReference type="NCBIfam" id="TIGR00228">
    <property type="entry name" value="ruvC"/>
    <property type="match status" value="1"/>
</dbReference>
<evidence type="ECO:0000256" key="7">
    <source>
        <dbReference type="ARBA" id="ARBA00022801"/>
    </source>
</evidence>
<feature type="binding site" evidence="12">
    <location>
        <position position="64"/>
    </location>
    <ligand>
        <name>Mg(2+)</name>
        <dbReference type="ChEBI" id="CHEBI:18420"/>
        <label>2</label>
    </ligand>
</feature>
<comment type="function">
    <text evidence="12">The RuvA-RuvB-RuvC complex processes Holliday junction (HJ) DNA during genetic recombination and DNA repair. Endonuclease that resolves HJ intermediates. Cleaves cruciform DNA by making single-stranded nicks across the HJ at symmetrical positions within the homologous arms, yielding a 5'-phosphate and a 3'-hydroxyl group; requires a central core of homology in the junction. The consensus cleavage sequence is 5'-(A/T)TT(C/G)-3'. Cleavage occurs on the 3'-side of the TT dinucleotide at the point of strand exchange. HJ branch migration catalyzed by RuvA-RuvB allows RuvC to scan DNA until it finds its consensus sequence, where it cleaves and resolves the cruciform DNA.</text>
</comment>
<evidence type="ECO:0000256" key="3">
    <source>
        <dbReference type="ARBA" id="ARBA00022722"/>
    </source>
</evidence>
<feature type="active site" evidence="12">
    <location>
        <position position="7"/>
    </location>
</feature>
<dbReference type="InterPro" id="IPR002176">
    <property type="entry name" value="X-over_junc_endoDNase_RuvC"/>
</dbReference>
<feature type="active site" evidence="12">
    <location>
        <position position="64"/>
    </location>
</feature>
<keyword evidence="6 12" id="KW-0227">DNA damage</keyword>
<dbReference type="GO" id="GO:0016787">
    <property type="term" value="F:hydrolase activity"/>
    <property type="evidence" value="ECO:0007669"/>
    <property type="project" value="UniProtKB-KW"/>
</dbReference>
<keyword evidence="3 12" id="KW-0540">Nuclease</keyword>
<evidence type="ECO:0000256" key="6">
    <source>
        <dbReference type="ARBA" id="ARBA00022763"/>
    </source>
</evidence>
<sequence length="155" mass="17350">MKVLGIDPGNYCTGYSILEGRGNRYRVITYGSIKSRKRPENLGRIFSGLQEVIQVFSPEEIALESAFYGKNPQSLLRLGEVRGVVLLLSSINSIPLYEYTPQKVKNSITGYGWSGKNEVLMMVEKLLNVKPENHDEADAIAVAFCHLLSRRISVE</sequence>
<dbReference type="RefSeq" id="WP_200674568.1">
    <property type="nucleotide sequence ID" value="NZ_JAACYA010000002.1"/>
</dbReference>
<evidence type="ECO:0000313" key="14">
    <source>
        <dbReference type="EMBL" id="MBK3333143.1"/>
    </source>
</evidence>
<keyword evidence="8 12" id="KW-0460">Magnesium</keyword>
<evidence type="ECO:0000256" key="8">
    <source>
        <dbReference type="ARBA" id="ARBA00022842"/>
    </source>
</evidence>
<evidence type="ECO:0000256" key="11">
    <source>
        <dbReference type="ARBA" id="ARBA00023204"/>
    </source>
</evidence>
<gene>
    <name evidence="12 14" type="primary">ruvC</name>
    <name evidence="14" type="ORF">GWK41_08675</name>
</gene>
<dbReference type="InterPro" id="IPR036397">
    <property type="entry name" value="RNaseH_sf"/>
</dbReference>
<comment type="subunit">
    <text evidence="12">Homodimer which binds Holliday junction (HJ) DNA. The HJ becomes 2-fold symmetrical on binding to RuvC with unstacked arms; it has a different conformation from HJ DNA in complex with RuvA. In the full resolvosome a probable DNA-RuvA(4)-RuvB(12)-RuvC(2) complex forms which resolves the HJ.</text>
</comment>
<keyword evidence="10 12" id="KW-0233">DNA recombination</keyword>
<name>A0ABS1GJN7_9AQUI</name>
<dbReference type="SUPFAM" id="SSF53098">
    <property type="entry name" value="Ribonuclease H-like"/>
    <property type="match status" value="1"/>
</dbReference>
<dbReference type="CDD" id="cd16962">
    <property type="entry name" value="RuvC"/>
    <property type="match status" value="1"/>
</dbReference>
<keyword evidence="11 12" id="KW-0234">DNA repair</keyword>
<dbReference type="EC" id="3.1.21.10" evidence="12 13"/>
<reference evidence="14 15" key="1">
    <citation type="journal article" date="2021" name="Syst. Appl. Microbiol.">
        <title>Persephonella atlantica sp. nov.: How to adapt to physico-chemical gradients in high temperature hydrothermal habitats.</title>
        <authorList>
            <person name="Francois D.X."/>
            <person name="Godfroy A."/>
            <person name="Mathien C."/>
            <person name="Aube J."/>
            <person name="Cathalot C."/>
            <person name="Lesongeur F."/>
            <person name="L'Haridon S."/>
            <person name="Philippon X."/>
            <person name="Roussel E.G."/>
        </authorList>
    </citation>
    <scope>NUCLEOTIDE SEQUENCE [LARGE SCALE GENOMIC DNA]</scope>
    <source>
        <strain evidence="14 15">MO1340</strain>
    </source>
</reference>
<protein>
    <recommendedName>
        <fullName evidence="12 13">Crossover junction endodeoxyribonuclease RuvC</fullName>
        <ecNumber evidence="12 13">3.1.21.10</ecNumber>
    </recommendedName>
    <alternativeName>
        <fullName evidence="12">Holliday junction nuclease RuvC</fullName>
    </alternativeName>
    <alternativeName>
        <fullName evidence="12">Holliday junction resolvase RuvC</fullName>
    </alternativeName>
</protein>
<dbReference type="Proteomes" id="UP000772812">
    <property type="component" value="Unassembled WGS sequence"/>
</dbReference>
<keyword evidence="4 12" id="KW-0479">Metal-binding</keyword>
<dbReference type="EMBL" id="JAACYA010000002">
    <property type="protein sequence ID" value="MBK3333143.1"/>
    <property type="molecule type" value="Genomic_DNA"/>
</dbReference>
<feature type="active site" evidence="12">
    <location>
        <position position="135"/>
    </location>
</feature>
<evidence type="ECO:0000256" key="9">
    <source>
        <dbReference type="ARBA" id="ARBA00023125"/>
    </source>
</evidence>
<proteinExistence type="inferred from homology"/>
<evidence type="ECO:0000256" key="10">
    <source>
        <dbReference type="ARBA" id="ARBA00023172"/>
    </source>
</evidence>
<evidence type="ECO:0000256" key="2">
    <source>
        <dbReference type="ARBA" id="ARBA00022490"/>
    </source>
</evidence>
<comment type="similarity">
    <text evidence="1 12">Belongs to the RuvC family.</text>
</comment>
<dbReference type="PANTHER" id="PTHR30194:SF3">
    <property type="entry name" value="CROSSOVER JUNCTION ENDODEOXYRIBONUCLEASE RUVC"/>
    <property type="match status" value="1"/>
</dbReference>
<evidence type="ECO:0000313" key="15">
    <source>
        <dbReference type="Proteomes" id="UP000772812"/>
    </source>
</evidence>
<comment type="caution">
    <text evidence="14">The sequence shown here is derived from an EMBL/GenBank/DDBJ whole genome shotgun (WGS) entry which is preliminary data.</text>
</comment>
<keyword evidence="2 12" id="KW-0963">Cytoplasm</keyword>
<dbReference type="Pfam" id="PF02075">
    <property type="entry name" value="RuvC"/>
    <property type="match status" value="1"/>
</dbReference>
<organism evidence="14 15">
    <name type="scientific">Persephonella atlantica</name>
    <dbReference type="NCBI Taxonomy" id="2699429"/>
    <lineage>
        <taxon>Bacteria</taxon>
        <taxon>Pseudomonadati</taxon>
        <taxon>Aquificota</taxon>
        <taxon>Aquificia</taxon>
        <taxon>Aquificales</taxon>
        <taxon>Hydrogenothermaceae</taxon>
        <taxon>Persephonella</taxon>
    </lineage>
</organism>
<evidence type="ECO:0000256" key="1">
    <source>
        <dbReference type="ARBA" id="ARBA00009518"/>
    </source>
</evidence>
<keyword evidence="7 12" id="KW-0378">Hydrolase</keyword>
<comment type="subcellular location">
    <subcellularLocation>
        <location evidence="12">Cytoplasm</location>
    </subcellularLocation>
</comment>
<dbReference type="PRINTS" id="PR00696">
    <property type="entry name" value="RSOLVASERUVC"/>
</dbReference>
<evidence type="ECO:0000256" key="5">
    <source>
        <dbReference type="ARBA" id="ARBA00022759"/>
    </source>
</evidence>
<keyword evidence="5 12" id="KW-0255">Endonuclease</keyword>
<dbReference type="PANTHER" id="PTHR30194">
    <property type="entry name" value="CROSSOVER JUNCTION ENDODEOXYRIBONUCLEASE RUVC"/>
    <property type="match status" value="1"/>
</dbReference>
<keyword evidence="15" id="KW-1185">Reference proteome</keyword>
<accession>A0ABS1GJN7</accession>
<feature type="binding site" evidence="12">
    <location>
        <position position="135"/>
    </location>
    <ligand>
        <name>Mg(2+)</name>
        <dbReference type="ChEBI" id="CHEBI:18420"/>
        <label>1</label>
    </ligand>
</feature>
<dbReference type="HAMAP" id="MF_00034">
    <property type="entry name" value="RuvC"/>
    <property type="match status" value="1"/>
</dbReference>
<evidence type="ECO:0000256" key="4">
    <source>
        <dbReference type="ARBA" id="ARBA00022723"/>
    </source>
</evidence>